<dbReference type="Proteomes" id="UP000499080">
    <property type="component" value="Unassembled WGS sequence"/>
</dbReference>
<evidence type="ECO:0000313" key="2">
    <source>
        <dbReference type="Proteomes" id="UP000499080"/>
    </source>
</evidence>
<dbReference type="AlphaFoldDB" id="A0A4Y2EMX1"/>
<name>A0A4Y2EMX1_ARAVE</name>
<dbReference type="EMBL" id="BGPR01000654">
    <property type="protein sequence ID" value="GBM30211.1"/>
    <property type="molecule type" value="Genomic_DNA"/>
</dbReference>
<gene>
    <name evidence="1" type="ORF">AVEN_165812_1</name>
</gene>
<keyword evidence="2" id="KW-1185">Reference proteome</keyword>
<comment type="caution">
    <text evidence="1">The sequence shown here is derived from an EMBL/GenBank/DDBJ whole genome shotgun (WGS) entry which is preliminary data.</text>
</comment>
<reference evidence="1 2" key="1">
    <citation type="journal article" date="2019" name="Sci. Rep.">
        <title>Orb-weaving spider Araneus ventricosus genome elucidates the spidroin gene catalogue.</title>
        <authorList>
            <person name="Kono N."/>
            <person name="Nakamura H."/>
            <person name="Ohtoshi R."/>
            <person name="Moran D.A.P."/>
            <person name="Shinohara A."/>
            <person name="Yoshida Y."/>
            <person name="Fujiwara M."/>
            <person name="Mori M."/>
            <person name="Tomita M."/>
            <person name="Arakawa K."/>
        </authorList>
    </citation>
    <scope>NUCLEOTIDE SEQUENCE [LARGE SCALE GENOMIC DNA]</scope>
</reference>
<sequence length="103" mass="11802">MNLVILNRGQLTRTTPELANTSPNFRTTLLGGRSPSMYDLTCIEATCTVDLQWNWVSSLEPSGPEAETLPRGHRGPYHMGYTFRAMGKRIIRDMRYRTNLREL</sequence>
<protein>
    <submittedName>
        <fullName evidence="1">Uncharacterized protein</fullName>
    </submittedName>
</protein>
<evidence type="ECO:0000313" key="1">
    <source>
        <dbReference type="EMBL" id="GBM30211.1"/>
    </source>
</evidence>
<proteinExistence type="predicted"/>
<accession>A0A4Y2EMX1</accession>
<organism evidence="1 2">
    <name type="scientific">Araneus ventricosus</name>
    <name type="common">Orbweaver spider</name>
    <name type="synonym">Epeira ventricosa</name>
    <dbReference type="NCBI Taxonomy" id="182803"/>
    <lineage>
        <taxon>Eukaryota</taxon>
        <taxon>Metazoa</taxon>
        <taxon>Ecdysozoa</taxon>
        <taxon>Arthropoda</taxon>
        <taxon>Chelicerata</taxon>
        <taxon>Arachnida</taxon>
        <taxon>Araneae</taxon>
        <taxon>Araneomorphae</taxon>
        <taxon>Entelegynae</taxon>
        <taxon>Araneoidea</taxon>
        <taxon>Araneidae</taxon>
        <taxon>Araneus</taxon>
    </lineage>
</organism>